<protein>
    <submittedName>
        <fullName evidence="1">Uncharacterized protein</fullName>
    </submittedName>
</protein>
<organism evidence="1 2">
    <name type="scientific">Nepenthes gracilis</name>
    <name type="common">Slender pitcher plant</name>
    <dbReference type="NCBI Taxonomy" id="150966"/>
    <lineage>
        <taxon>Eukaryota</taxon>
        <taxon>Viridiplantae</taxon>
        <taxon>Streptophyta</taxon>
        <taxon>Embryophyta</taxon>
        <taxon>Tracheophyta</taxon>
        <taxon>Spermatophyta</taxon>
        <taxon>Magnoliopsida</taxon>
        <taxon>eudicotyledons</taxon>
        <taxon>Gunneridae</taxon>
        <taxon>Pentapetalae</taxon>
        <taxon>Caryophyllales</taxon>
        <taxon>Nepenthaceae</taxon>
        <taxon>Nepenthes</taxon>
    </lineage>
</organism>
<accession>A0AAD3XR41</accession>
<proteinExistence type="predicted"/>
<dbReference type="EMBL" id="BSYO01000013">
    <property type="protein sequence ID" value="GMH14038.1"/>
    <property type="molecule type" value="Genomic_DNA"/>
</dbReference>
<dbReference type="AlphaFoldDB" id="A0AAD3XR41"/>
<gene>
    <name evidence="1" type="ORF">Nepgr_015879</name>
</gene>
<reference evidence="1" key="1">
    <citation type="submission" date="2023-05" db="EMBL/GenBank/DDBJ databases">
        <title>Nepenthes gracilis genome sequencing.</title>
        <authorList>
            <person name="Fukushima K."/>
        </authorList>
    </citation>
    <scope>NUCLEOTIDE SEQUENCE</scope>
    <source>
        <strain evidence="1">SING2019-196</strain>
    </source>
</reference>
<evidence type="ECO:0000313" key="2">
    <source>
        <dbReference type="Proteomes" id="UP001279734"/>
    </source>
</evidence>
<sequence length="79" mass="9015">MQAAELQGRFAVLDCYRATLVSLHHIPKGVEELFGGFYSVVATECILCLNFSVRVLWEDFLSVWFIFLKAAFERPVLMA</sequence>
<keyword evidence="2" id="KW-1185">Reference proteome</keyword>
<comment type="caution">
    <text evidence="1">The sequence shown here is derived from an EMBL/GenBank/DDBJ whole genome shotgun (WGS) entry which is preliminary data.</text>
</comment>
<name>A0AAD3XR41_NEPGR</name>
<evidence type="ECO:0000313" key="1">
    <source>
        <dbReference type="EMBL" id="GMH14038.1"/>
    </source>
</evidence>
<dbReference type="Proteomes" id="UP001279734">
    <property type="component" value="Unassembled WGS sequence"/>
</dbReference>